<dbReference type="EMBL" id="AP025315">
    <property type="protein sequence ID" value="BDD11560.1"/>
    <property type="molecule type" value="Genomic_DNA"/>
</dbReference>
<feature type="transmembrane region" description="Helical" evidence="6">
    <location>
        <begin position="728"/>
        <end position="746"/>
    </location>
</feature>
<sequence>MLFYYLKISIRRLLRDKVYATVNILGLAVALTACLLLYTRIYRELATHLWHSRIKDVSQVLKYSDTPDGFQPSSGYMPTGLGPELKEKVPEVLDYVRIADLSTLEGEVTMIMHNGVKVPERRIIFSESSLFDVFGYRLLAGKADALDKKDRCAVISEDKAIQYFGKENAVGKQLEIYFSPEYSAKYTVVGVMEEMGNSSLQADLILNIESSLQYHDEMHRSPLWDRGIESTYLKMAPGHEDFDIHPATSEIFKRHKNEIILNPISDKAKFKLHDFAGSYLRGDHFGGDFRKVGSTRYLWLMVGLSAFLLVLSLLNFTISVLARSQKDRIADRTRRALGEKASQVFGFLFAESFTVVLASTLLALLVVPFVNNFIGDLLDSGKVPEILFPKYSLPLFLCLVVIFSGVTALFVALFRYRKAGFGVMVSQRTLLVFQLMLLCVVFTSSLLFFKQMRFVQEQPLGYDVSNTVSFPYDRATTRCESCDIVRKEVEASPLVEALTGGKRLPLKYERVKSEFDLNNGEKVSAVGLRGDASYIKVFRIKMLEGENLSSRKNKKEVLVNERFAKMSGFKNPVGETITSKGKKYTIVGVVKDFNVYTLYRSIPPCIIYNRPIHPEALGFRVRLAENNPDGGRKFLMETLQKHLPNFLNDKKEFVFKDSFADDYEKDIRFAKLVYILTGLSVFLVTLGLFGFTYFVTQARTKEIGIRKANGATTFEILTLFNNSILKQVLLAFVIAVPIAYLAMGRWLENFAYKTQMSWWIFAGAGLLAGLVALATVSWQSWRAASREPVEALRYE</sequence>
<reference evidence="9 10" key="1">
    <citation type="submission" date="2021-12" db="EMBL/GenBank/DDBJ databases">
        <title>Genome sequencing of bacteria with rrn-lacking chromosome and rrn-plasmid.</title>
        <authorList>
            <person name="Anda M."/>
            <person name="Iwasaki W."/>
        </authorList>
    </citation>
    <scope>NUCLEOTIDE SEQUENCE [LARGE SCALE GENOMIC DNA]</scope>
    <source>
        <strain evidence="9 10">DSM 100852</strain>
        <plasmid evidence="9 10">pFA1</plasmid>
    </source>
</reference>
<keyword evidence="2" id="KW-1003">Cell membrane</keyword>
<feature type="domain" description="ABC3 transporter permease C-terminal" evidence="7">
    <location>
        <begin position="675"/>
        <end position="788"/>
    </location>
</feature>
<keyword evidence="10" id="KW-1185">Reference proteome</keyword>
<dbReference type="InterPro" id="IPR025857">
    <property type="entry name" value="MacB_PCD"/>
</dbReference>
<dbReference type="Pfam" id="PF12704">
    <property type="entry name" value="MacB_PCD"/>
    <property type="match status" value="2"/>
</dbReference>
<dbReference type="KEGG" id="fax:FUAX_39920"/>
<evidence type="ECO:0000256" key="2">
    <source>
        <dbReference type="ARBA" id="ARBA00022475"/>
    </source>
</evidence>
<dbReference type="GO" id="GO:0022857">
    <property type="term" value="F:transmembrane transporter activity"/>
    <property type="evidence" value="ECO:0007669"/>
    <property type="project" value="TreeGrafter"/>
</dbReference>
<feature type="transmembrane region" description="Helical" evidence="6">
    <location>
        <begin position="391"/>
        <end position="416"/>
    </location>
</feature>
<feature type="transmembrane region" description="Helical" evidence="6">
    <location>
        <begin position="297"/>
        <end position="323"/>
    </location>
</feature>
<comment type="subcellular location">
    <subcellularLocation>
        <location evidence="1">Cell membrane</location>
        <topology evidence="1">Multi-pass membrane protein</topology>
    </subcellularLocation>
</comment>
<evidence type="ECO:0000256" key="3">
    <source>
        <dbReference type="ARBA" id="ARBA00022692"/>
    </source>
</evidence>
<evidence type="ECO:0000313" key="10">
    <source>
        <dbReference type="Proteomes" id="UP001348817"/>
    </source>
</evidence>
<dbReference type="RefSeq" id="WP_338395047.1">
    <property type="nucleotide sequence ID" value="NZ_AP025315.1"/>
</dbReference>
<feature type="transmembrane region" description="Helical" evidence="6">
    <location>
        <begin position="344"/>
        <end position="371"/>
    </location>
</feature>
<dbReference type="PANTHER" id="PTHR30572:SF18">
    <property type="entry name" value="ABC-TYPE MACROLIDE FAMILY EXPORT SYSTEM PERMEASE COMPONENT 2"/>
    <property type="match status" value="1"/>
</dbReference>
<evidence type="ECO:0000256" key="4">
    <source>
        <dbReference type="ARBA" id="ARBA00022989"/>
    </source>
</evidence>
<evidence type="ECO:0000256" key="6">
    <source>
        <dbReference type="SAM" id="Phobius"/>
    </source>
</evidence>
<dbReference type="InterPro" id="IPR003838">
    <property type="entry name" value="ABC3_permease_C"/>
</dbReference>
<keyword evidence="3 6" id="KW-0812">Transmembrane</keyword>
<dbReference type="AlphaFoldDB" id="A0AAU9DJY9"/>
<organism evidence="9 10">
    <name type="scientific">Fulvitalea axinellae</name>
    <dbReference type="NCBI Taxonomy" id="1182444"/>
    <lineage>
        <taxon>Bacteria</taxon>
        <taxon>Pseudomonadati</taxon>
        <taxon>Bacteroidota</taxon>
        <taxon>Cytophagia</taxon>
        <taxon>Cytophagales</taxon>
        <taxon>Persicobacteraceae</taxon>
        <taxon>Fulvitalea</taxon>
    </lineage>
</organism>
<gene>
    <name evidence="9" type="ORF">FUAX_39920</name>
</gene>
<feature type="transmembrane region" description="Helical" evidence="6">
    <location>
        <begin position="758"/>
        <end position="778"/>
    </location>
</feature>
<dbReference type="InterPro" id="IPR050250">
    <property type="entry name" value="Macrolide_Exporter_MacB"/>
</dbReference>
<feature type="transmembrane region" description="Helical" evidence="6">
    <location>
        <begin position="428"/>
        <end position="449"/>
    </location>
</feature>
<geneLocation type="plasmid" evidence="9 10">
    <name>pFA1</name>
</geneLocation>
<evidence type="ECO:0000256" key="5">
    <source>
        <dbReference type="ARBA" id="ARBA00023136"/>
    </source>
</evidence>
<feature type="domain" description="MacB-like periplasmic core" evidence="8">
    <location>
        <begin position="22"/>
        <end position="237"/>
    </location>
</feature>
<protein>
    <submittedName>
        <fullName evidence="9">ABC transporter permease</fullName>
    </submittedName>
</protein>
<feature type="transmembrane region" description="Helical" evidence="6">
    <location>
        <begin position="672"/>
        <end position="696"/>
    </location>
</feature>
<accession>A0AAU9DJY9</accession>
<dbReference type="GO" id="GO:0005886">
    <property type="term" value="C:plasma membrane"/>
    <property type="evidence" value="ECO:0007669"/>
    <property type="project" value="UniProtKB-SubCell"/>
</dbReference>
<proteinExistence type="predicted"/>
<keyword evidence="4 6" id="KW-1133">Transmembrane helix</keyword>
<name>A0AAU9DJY9_9BACT</name>
<feature type="domain" description="MacB-like periplasmic core" evidence="8">
    <location>
        <begin position="515"/>
        <end position="593"/>
    </location>
</feature>
<evidence type="ECO:0000256" key="1">
    <source>
        <dbReference type="ARBA" id="ARBA00004651"/>
    </source>
</evidence>
<dbReference type="PANTHER" id="PTHR30572">
    <property type="entry name" value="MEMBRANE COMPONENT OF TRANSPORTER-RELATED"/>
    <property type="match status" value="1"/>
</dbReference>
<dbReference type="Proteomes" id="UP001348817">
    <property type="component" value="Plasmid pFA1"/>
</dbReference>
<keyword evidence="9" id="KW-0614">Plasmid</keyword>
<evidence type="ECO:0000259" key="8">
    <source>
        <dbReference type="Pfam" id="PF12704"/>
    </source>
</evidence>
<feature type="domain" description="ABC3 transporter permease C-terminal" evidence="7">
    <location>
        <begin position="304"/>
        <end position="419"/>
    </location>
</feature>
<dbReference type="Pfam" id="PF02687">
    <property type="entry name" value="FtsX"/>
    <property type="match status" value="2"/>
</dbReference>
<feature type="transmembrane region" description="Helical" evidence="6">
    <location>
        <begin position="20"/>
        <end position="38"/>
    </location>
</feature>
<keyword evidence="5 6" id="KW-0472">Membrane</keyword>
<evidence type="ECO:0000259" key="7">
    <source>
        <dbReference type="Pfam" id="PF02687"/>
    </source>
</evidence>
<evidence type="ECO:0000313" key="9">
    <source>
        <dbReference type="EMBL" id="BDD11560.1"/>
    </source>
</evidence>